<dbReference type="AlphaFoldDB" id="A0A7G9GPZ1"/>
<evidence type="ECO:0000313" key="4">
    <source>
        <dbReference type="Proteomes" id="UP000515856"/>
    </source>
</evidence>
<accession>A0A7G9GPZ1</accession>
<keyword evidence="4" id="KW-1185">Reference proteome</keyword>
<dbReference type="CDD" id="cd00156">
    <property type="entry name" value="REC"/>
    <property type="match status" value="1"/>
</dbReference>
<dbReference type="SUPFAM" id="SSF52172">
    <property type="entry name" value="CheY-like"/>
    <property type="match status" value="1"/>
</dbReference>
<dbReference type="Proteomes" id="UP000515856">
    <property type="component" value="Chromosome"/>
</dbReference>
<sequence>MKIIFIEDTKEDMELIKNIVEKFHEITPLYFLSAAEFYASEEEADAVILDIDIPDENGLLIAKKLREHDYEGPIVFVSWYQEYEHESFNVHPFRFVRKDKLDVEMTICLKELIIDFNRRNGKLFYNYENKSFYFYSYDILYIEREKNGVIIHFTDNSEKKIRGLSLQIVLNQYIYGFHQINKSMIINFYHVIRYSMDDTIILKNDIALEVSRNRRKSLMSAYREFRIR</sequence>
<dbReference type="InterPro" id="IPR046947">
    <property type="entry name" value="LytR-like"/>
</dbReference>
<dbReference type="InterPro" id="IPR011006">
    <property type="entry name" value="CheY-like_superfamily"/>
</dbReference>
<dbReference type="KEGG" id="ehn:H9Q80_02665"/>
<dbReference type="PANTHER" id="PTHR37299:SF1">
    <property type="entry name" value="STAGE 0 SPORULATION PROTEIN A HOMOLOG"/>
    <property type="match status" value="1"/>
</dbReference>
<dbReference type="Pfam" id="PF04397">
    <property type="entry name" value="LytTR"/>
    <property type="match status" value="1"/>
</dbReference>
<feature type="modified residue" description="4-aspartylphosphate" evidence="1">
    <location>
        <position position="50"/>
    </location>
</feature>
<keyword evidence="1" id="KW-0597">Phosphoprotein</keyword>
<dbReference type="PROSITE" id="PS50110">
    <property type="entry name" value="RESPONSE_REGULATORY"/>
    <property type="match status" value="1"/>
</dbReference>
<proteinExistence type="predicted"/>
<dbReference type="Pfam" id="PF00072">
    <property type="entry name" value="Response_reg"/>
    <property type="match status" value="1"/>
</dbReference>
<gene>
    <name evidence="3" type="ORF">H9Q80_02665</name>
</gene>
<name>A0A7G9GPZ1_9FIRM</name>
<dbReference type="RefSeq" id="WP_117454023.1">
    <property type="nucleotide sequence ID" value="NZ_CP060636.1"/>
</dbReference>
<dbReference type="SMART" id="SM00850">
    <property type="entry name" value="LytTR"/>
    <property type="match status" value="1"/>
</dbReference>
<dbReference type="InterPro" id="IPR007492">
    <property type="entry name" value="LytTR_DNA-bd_dom"/>
</dbReference>
<feature type="domain" description="Response regulatory" evidence="2">
    <location>
        <begin position="2"/>
        <end position="113"/>
    </location>
</feature>
<dbReference type="Gene3D" id="2.40.50.1020">
    <property type="entry name" value="LytTr DNA-binding domain"/>
    <property type="match status" value="1"/>
</dbReference>
<evidence type="ECO:0000259" key="2">
    <source>
        <dbReference type="PROSITE" id="PS50110"/>
    </source>
</evidence>
<dbReference type="InterPro" id="IPR001789">
    <property type="entry name" value="Sig_transdc_resp-reg_receiver"/>
</dbReference>
<dbReference type="Gene3D" id="3.40.50.2300">
    <property type="match status" value="1"/>
</dbReference>
<reference evidence="3 4" key="1">
    <citation type="submission" date="2020-08" db="EMBL/GenBank/DDBJ databases">
        <authorList>
            <person name="Liu C."/>
            <person name="Sun Q."/>
        </authorList>
    </citation>
    <scope>NUCLEOTIDE SEQUENCE [LARGE SCALE GENOMIC DNA]</scope>
    <source>
        <strain evidence="3 4">NSJ-61</strain>
    </source>
</reference>
<dbReference type="SMART" id="SM00448">
    <property type="entry name" value="REC"/>
    <property type="match status" value="1"/>
</dbReference>
<dbReference type="PANTHER" id="PTHR37299">
    <property type="entry name" value="TRANSCRIPTIONAL REGULATOR-RELATED"/>
    <property type="match status" value="1"/>
</dbReference>
<dbReference type="EMBL" id="CP060636">
    <property type="protein sequence ID" value="QNM12873.1"/>
    <property type="molecule type" value="Genomic_DNA"/>
</dbReference>
<evidence type="ECO:0000313" key="3">
    <source>
        <dbReference type="EMBL" id="QNM12873.1"/>
    </source>
</evidence>
<dbReference type="GO" id="GO:0003677">
    <property type="term" value="F:DNA binding"/>
    <property type="evidence" value="ECO:0007669"/>
    <property type="project" value="InterPro"/>
</dbReference>
<dbReference type="GO" id="GO:0000156">
    <property type="term" value="F:phosphorelay response regulator activity"/>
    <property type="evidence" value="ECO:0007669"/>
    <property type="project" value="InterPro"/>
</dbReference>
<organism evidence="3 4">
    <name type="scientific">[Eubacterium] hominis</name>
    <dbReference type="NCBI Taxonomy" id="2764325"/>
    <lineage>
        <taxon>Bacteria</taxon>
        <taxon>Bacillati</taxon>
        <taxon>Bacillota</taxon>
        <taxon>Erysipelotrichia</taxon>
        <taxon>Erysipelotrichales</taxon>
        <taxon>Erysipelotrichaceae</taxon>
        <taxon>Amedibacillus</taxon>
    </lineage>
</organism>
<protein>
    <submittedName>
        <fullName evidence="3">Response regulator</fullName>
    </submittedName>
</protein>
<evidence type="ECO:0000256" key="1">
    <source>
        <dbReference type="PROSITE-ProRule" id="PRU00169"/>
    </source>
</evidence>